<evidence type="ECO:0000256" key="5">
    <source>
        <dbReference type="ARBA" id="ARBA00023268"/>
    </source>
</evidence>
<dbReference type="InterPro" id="IPR020806">
    <property type="entry name" value="PKS_PP-bd"/>
</dbReference>
<dbReference type="SUPFAM" id="SSF47336">
    <property type="entry name" value="ACP-like"/>
    <property type="match status" value="2"/>
</dbReference>
<dbReference type="InterPro" id="IPR036736">
    <property type="entry name" value="ACP-like_sf"/>
</dbReference>
<dbReference type="GO" id="GO:0006633">
    <property type="term" value="P:fatty acid biosynthetic process"/>
    <property type="evidence" value="ECO:0007669"/>
    <property type="project" value="InterPro"/>
</dbReference>
<evidence type="ECO:0000259" key="8">
    <source>
        <dbReference type="PROSITE" id="PS52004"/>
    </source>
</evidence>
<keyword evidence="6" id="KW-0012">Acyltransferase</keyword>
<dbReference type="SUPFAM" id="SSF55048">
    <property type="entry name" value="Probable ACP-binding domain of malonyl-CoA ACP transacylase"/>
    <property type="match status" value="1"/>
</dbReference>
<dbReference type="FunFam" id="3.40.47.10:FF:000019">
    <property type="entry name" value="Polyketide synthase type I"/>
    <property type="match status" value="1"/>
</dbReference>
<dbReference type="Gene3D" id="1.10.1200.10">
    <property type="entry name" value="ACP-like"/>
    <property type="match status" value="2"/>
</dbReference>
<dbReference type="EMBL" id="CP015163">
    <property type="protein sequence ID" value="AXB47627.1"/>
    <property type="molecule type" value="Genomic_DNA"/>
</dbReference>
<dbReference type="InterPro" id="IPR050091">
    <property type="entry name" value="PKS_NRPS_Biosynth_Enz"/>
</dbReference>
<keyword evidence="1" id="KW-0596">Phosphopantetheine</keyword>
<dbReference type="SUPFAM" id="SSF51735">
    <property type="entry name" value="NAD(P)-binding Rossmann-fold domains"/>
    <property type="match status" value="4"/>
</dbReference>
<evidence type="ECO:0000256" key="3">
    <source>
        <dbReference type="ARBA" id="ARBA00022679"/>
    </source>
</evidence>
<dbReference type="PROSITE" id="PS52004">
    <property type="entry name" value="KS3_2"/>
    <property type="match status" value="1"/>
</dbReference>
<dbReference type="InterPro" id="IPR020841">
    <property type="entry name" value="PKS_Beta-ketoAc_synthase_dom"/>
</dbReference>
<dbReference type="PROSITE" id="PS50075">
    <property type="entry name" value="CARRIER"/>
    <property type="match status" value="2"/>
</dbReference>
<dbReference type="InterPro" id="IPR020845">
    <property type="entry name" value="AMP-binding_CS"/>
</dbReference>
<dbReference type="GO" id="GO:0004312">
    <property type="term" value="F:fatty acid synthase activity"/>
    <property type="evidence" value="ECO:0007669"/>
    <property type="project" value="TreeGrafter"/>
</dbReference>
<feature type="domain" description="Ketosynthase family 3 (KS3)" evidence="8">
    <location>
        <begin position="1055"/>
        <end position="1476"/>
    </location>
</feature>
<dbReference type="KEGG" id="aab:A4R43_38500"/>
<dbReference type="InterPro" id="IPR016039">
    <property type="entry name" value="Thiolase-like"/>
</dbReference>
<dbReference type="PANTHER" id="PTHR43775">
    <property type="entry name" value="FATTY ACID SYNTHASE"/>
    <property type="match status" value="1"/>
</dbReference>
<dbReference type="Pfam" id="PF16197">
    <property type="entry name" value="KAsynt_C_assoc"/>
    <property type="match status" value="1"/>
</dbReference>
<dbReference type="InterPro" id="IPR057326">
    <property type="entry name" value="KR_dom"/>
</dbReference>
<dbReference type="InterPro" id="IPR000873">
    <property type="entry name" value="AMP-dep_synth/lig_dom"/>
</dbReference>
<dbReference type="PROSITE" id="PS00455">
    <property type="entry name" value="AMP_BINDING"/>
    <property type="match status" value="1"/>
</dbReference>
<dbReference type="Gene3D" id="3.30.70.3290">
    <property type="match status" value="1"/>
</dbReference>
<accession>A0A344LHV3</accession>
<dbReference type="InterPro" id="IPR018201">
    <property type="entry name" value="Ketoacyl_synth_AS"/>
</dbReference>
<dbReference type="Pfam" id="PF02801">
    <property type="entry name" value="Ketoacyl-synt_C"/>
    <property type="match status" value="1"/>
</dbReference>
<dbReference type="Gene3D" id="3.40.47.10">
    <property type="match status" value="1"/>
</dbReference>
<feature type="domain" description="Carrier" evidence="7">
    <location>
        <begin position="959"/>
        <end position="1037"/>
    </location>
</feature>
<dbReference type="InterPro" id="IPR055123">
    <property type="entry name" value="SpnB-like_Rossmann"/>
</dbReference>
<dbReference type="Gene3D" id="6.10.140.1830">
    <property type="match status" value="1"/>
</dbReference>
<dbReference type="CDD" id="cd08952">
    <property type="entry name" value="KR_1_SDR_x"/>
    <property type="match status" value="1"/>
</dbReference>
<dbReference type="InterPro" id="IPR014043">
    <property type="entry name" value="Acyl_transferase_dom"/>
</dbReference>
<dbReference type="InterPro" id="IPR042099">
    <property type="entry name" value="ANL_N_sf"/>
</dbReference>
<keyword evidence="10" id="KW-1185">Reference proteome</keyword>
<dbReference type="InterPro" id="IPR016035">
    <property type="entry name" value="Acyl_Trfase/lysoPLipase"/>
</dbReference>
<dbReference type="InterPro" id="IPR025110">
    <property type="entry name" value="AMP-bd_C"/>
</dbReference>
<gene>
    <name evidence="9" type="ORF">A4R43_38500</name>
</gene>
<keyword evidence="2" id="KW-0597">Phosphoprotein</keyword>
<evidence type="ECO:0000313" key="9">
    <source>
        <dbReference type="EMBL" id="AXB47627.1"/>
    </source>
</evidence>
<dbReference type="Pfam" id="PF00109">
    <property type="entry name" value="ketoacyl-synt"/>
    <property type="match status" value="1"/>
</dbReference>
<dbReference type="SMART" id="SM00822">
    <property type="entry name" value="PKS_KR"/>
    <property type="match status" value="2"/>
</dbReference>
<dbReference type="SUPFAM" id="SSF53901">
    <property type="entry name" value="Thiolase-like"/>
    <property type="match status" value="1"/>
</dbReference>
<dbReference type="InterPro" id="IPR045851">
    <property type="entry name" value="AMP-bd_C_sf"/>
</dbReference>
<dbReference type="OrthoDB" id="9778690at2"/>
<evidence type="ECO:0000259" key="7">
    <source>
        <dbReference type="PROSITE" id="PS50075"/>
    </source>
</evidence>
<dbReference type="GO" id="GO:0031177">
    <property type="term" value="F:phosphopantetheine binding"/>
    <property type="evidence" value="ECO:0007669"/>
    <property type="project" value="InterPro"/>
</dbReference>
<dbReference type="InterPro" id="IPR041618">
    <property type="entry name" value="PKS_DE"/>
</dbReference>
<dbReference type="Gene3D" id="3.40.50.12780">
    <property type="entry name" value="N-terminal domain of ligase-like"/>
    <property type="match status" value="1"/>
</dbReference>
<dbReference type="Pfam" id="PF18369">
    <property type="entry name" value="PKS_DE"/>
    <property type="match status" value="1"/>
</dbReference>
<dbReference type="Pfam" id="PF22953">
    <property type="entry name" value="SpnB_Rossmann"/>
    <property type="match status" value="1"/>
</dbReference>
<evidence type="ECO:0008006" key="11">
    <source>
        <dbReference type="Google" id="ProtNLM"/>
    </source>
</evidence>
<dbReference type="Gene3D" id="3.40.366.10">
    <property type="entry name" value="Malonyl-Coenzyme A Acyl Carrier Protein, domain 2"/>
    <property type="match status" value="1"/>
</dbReference>
<proteinExistence type="predicted"/>
<dbReference type="InterPro" id="IPR014031">
    <property type="entry name" value="Ketoacyl_synth_C"/>
</dbReference>
<dbReference type="InterPro" id="IPR001227">
    <property type="entry name" value="Ac_transferase_dom_sf"/>
</dbReference>
<dbReference type="Pfam" id="PF00550">
    <property type="entry name" value="PP-binding"/>
    <property type="match status" value="2"/>
</dbReference>
<reference evidence="9 10" key="1">
    <citation type="submission" date="2016-04" db="EMBL/GenBank/DDBJ databases">
        <title>Complete genome sequence and analysis of deep-sea sediment isolate, Amycolatopsis sp. WP1.</title>
        <authorList>
            <person name="Wang H."/>
            <person name="Chen S."/>
            <person name="Wu Q."/>
        </authorList>
    </citation>
    <scope>NUCLEOTIDE SEQUENCE [LARGE SCALE GENOMIC DNA]</scope>
    <source>
        <strain evidence="9 10">WP1</strain>
    </source>
</reference>
<protein>
    <recommendedName>
        <fullName evidence="11">Polyketide synthase</fullName>
    </recommendedName>
</protein>
<dbReference type="InterPro" id="IPR016036">
    <property type="entry name" value="Malonyl_transacylase_ACP-bd"/>
</dbReference>
<dbReference type="InterPro" id="IPR014030">
    <property type="entry name" value="Ketoacyl_synth_N"/>
</dbReference>
<dbReference type="InterPro" id="IPR013968">
    <property type="entry name" value="PKS_KR"/>
</dbReference>
<dbReference type="Pfam" id="PF00698">
    <property type="entry name" value="Acyl_transf_1"/>
    <property type="match status" value="1"/>
</dbReference>
<name>A0A344LHV3_9PSEU</name>
<dbReference type="Pfam" id="PF08659">
    <property type="entry name" value="KR"/>
    <property type="match status" value="2"/>
</dbReference>
<evidence type="ECO:0000313" key="10">
    <source>
        <dbReference type="Proteomes" id="UP000250434"/>
    </source>
</evidence>
<dbReference type="InterPro" id="IPR036291">
    <property type="entry name" value="NAD(P)-bd_dom_sf"/>
</dbReference>
<dbReference type="Proteomes" id="UP000250434">
    <property type="component" value="Chromosome"/>
</dbReference>
<dbReference type="CDD" id="cd08956">
    <property type="entry name" value="KR_3_FAS_SDR_x"/>
    <property type="match status" value="1"/>
</dbReference>
<dbReference type="SUPFAM" id="SSF56801">
    <property type="entry name" value="Acetyl-CoA synthetase-like"/>
    <property type="match status" value="1"/>
</dbReference>
<keyword evidence="3" id="KW-0808">Transferase</keyword>
<feature type="domain" description="Carrier" evidence="7">
    <location>
        <begin position="2433"/>
        <end position="2508"/>
    </location>
</feature>
<keyword evidence="4" id="KW-0677">Repeat</keyword>
<evidence type="ECO:0000256" key="2">
    <source>
        <dbReference type="ARBA" id="ARBA00022553"/>
    </source>
</evidence>
<dbReference type="SMART" id="SM00823">
    <property type="entry name" value="PKS_PP"/>
    <property type="match status" value="2"/>
</dbReference>
<dbReference type="NCBIfam" id="NF045894">
    <property type="entry name" value="PKS_plus_SDR"/>
    <property type="match status" value="1"/>
</dbReference>
<dbReference type="Gene3D" id="3.40.50.720">
    <property type="entry name" value="NAD(P)-binding Rossmann-like Domain"/>
    <property type="match status" value="2"/>
</dbReference>
<evidence type="ECO:0000256" key="6">
    <source>
        <dbReference type="ARBA" id="ARBA00023315"/>
    </source>
</evidence>
<dbReference type="InterPro" id="IPR032821">
    <property type="entry name" value="PKS_assoc"/>
</dbReference>
<dbReference type="SMART" id="SM01294">
    <property type="entry name" value="PKS_PP_betabranch"/>
    <property type="match status" value="1"/>
</dbReference>
<dbReference type="CDD" id="cd00833">
    <property type="entry name" value="PKS"/>
    <property type="match status" value="1"/>
</dbReference>
<evidence type="ECO:0000256" key="1">
    <source>
        <dbReference type="ARBA" id="ARBA00022450"/>
    </source>
</evidence>
<dbReference type="InterPro" id="IPR009081">
    <property type="entry name" value="PP-bd_ACP"/>
</dbReference>
<dbReference type="FunFam" id="1.10.1200.10:FF:000007">
    <property type="entry name" value="Probable polyketide synthase pks17"/>
    <property type="match status" value="1"/>
</dbReference>
<dbReference type="Gene3D" id="3.30.300.30">
    <property type="match status" value="1"/>
</dbReference>
<dbReference type="GO" id="GO:0004315">
    <property type="term" value="F:3-oxoacyl-[acyl-carrier-protein] synthase activity"/>
    <property type="evidence" value="ECO:0007669"/>
    <property type="project" value="InterPro"/>
</dbReference>
<organism evidence="9 10">
    <name type="scientific">Amycolatopsis albispora</name>
    <dbReference type="NCBI Taxonomy" id="1804986"/>
    <lineage>
        <taxon>Bacteria</taxon>
        <taxon>Bacillati</taxon>
        <taxon>Actinomycetota</taxon>
        <taxon>Actinomycetes</taxon>
        <taxon>Pseudonocardiales</taxon>
        <taxon>Pseudonocardiaceae</taxon>
        <taxon>Amycolatopsis</taxon>
    </lineage>
</organism>
<dbReference type="RefSeq" id="WP_113696685.1">
    <property type="nucleotide sequence ID" value="NZ_CP015163.1"/>
</dbReference>
<sequence>MLRTELIRPLPELLAAHAERRPAKVAFRDHRRAVTYEELYRRTGRLAGHLAGLRLQPGDRALIYLGNSVEVIESYLSIARASGVGVPFNPHSAAAELAHVVDDSGASVVITDPAHLPQVLALLAGRPYLRVVVTGDEPVPEHAAVVSYVDLMTTPPDLPARDDQELDDVAWMLYTSGTTGKPKGVLSTQRSCLWSVAACYAPVIGLSEEDLVLWPLPLHHSLAHIFTVLGVTAVGATAHLMDGFAAEDVLRTLAEDAYTFLAGVPALYHYLLEAAKDTEVRAPHLRACLTGGTVCPAALRHSFERTFGVPLLDCYGSTEGCGSFVVNGIHGTRVDGSCGLPIPGVSVRLVDPDTGLDVPSGDEGELWVRGPNVMVGYHNQPEATAEAMVNGWYRTGDLARADEAGYLTITGRIKELIIRNGENIHPGEVEEVLRKVPGVADAAVVGRPHDVLGEVPIAFVVPGPGLDPELLFDTCREQLSNFKVPEELYEIDEVPRTPSGKITRHVLLNRPARLRAASGGRHESLLRTDWVPLPSVRTSTAPLPRNWAVLGTDHFGLAAGLVTAGMSVESHEDTAALHVAASLGEPVPEVAVLCCAPGRTGTDAAHEVLRELSDLLWSWAHDDWLASCRLVVVTRGALATGAGEDVGDLVHASLWGLLRSLQAEYPNRFILVDVDEDASPVLPFAVGSDEPQLAIRGGIAFRPRLMRVTASTDGQPMHLDPKRTVVVTGATGPMGVALTRHLVAAHGARNLLLLNPADGELENELTKLGARVSTATCDLGDREALARVLGGLKRPVTAVLHCDGEVESPAAPPGDRRLAFRAIVDGAVNLHELTAGAELTAFVLLGSVAGALGAAGRGDQAAANAFLTALAQHRRARGLPAVCVALGTAAPSGELSTQECLAMFDAVTAMDLPHAVVMRVGEQTGSRAVPALLRGLVDAAPATDSASLAERVAAMPADEREPFLVGLIRTEVAAIPGISGGERAGAGKTFRELGFTSVSAVELRNRLAAATGLDLTATVAFDYPTPVALARHLRAVLLGEKPAPIKVDEPVTGPDEPIAIVGMACRYPGGVRSPEDLWRLVTEGAEVVSDFPADRGWDLARLFGSEAGATYCQQGGFLYDAPEFDAGFFGISPREALAMDPQQRLVLETSWEAVERSGIDPLSLRGSKTGMFAGVMYHDYGWGLPDPPEGSEAYWGIGNAGSVVSGRVAYALGLEGPAVTVDTACSSSLVAMHWAGQSLRDGECDLALAGGVAVMSTPQTFVEFSLQGGLAPDGRCKSFADAADGTGWSEGVGFVVLERLSDAKRNGHTILAVLRGSAVNQDGASNGLTAPNGPSQQRVILQALANAGLKPSDVDAMEAHGTGTTLGDPIEAQALLATYGQERERPLLLGSVKSNLGHTQAAAGVAGVIKMVQALRHGVLPKTLHVDQPSSYVDWTTGSVELLTEPAEWPVRDRPARAGVSSFGISGTNAHVIIEQAPAVAPVVAPAEVTPSVVPWLVSGRSAAALDAQADRLRALGGDPLDIGYSTVISRSVFEHRAVLLSSDDGLTELARGEAGDRTLAVLFSGQGSQRLGMGRELYARFPVFAAALDTVLDHLDVRDVMWGTDEAALNETGATQPALFAVEVALYRLIESWGIRPDFLAGHSIGEIVAAHVAGVLNLEDACTLVTARAKLMQALPADGAMVAIEATEDEVAPLLTEDVSIAAINGPGSLVISGNAQVATEIAAGFAERGRKSRRLPVSHAFHSPLMNSMLDDFRAVVSGLSFTAPRVPVVSNLTGGVATGAELCAPDYWVRHVRDTVRFADGVRALAEAGADVFLELGPDGVLSGMAADSAPGATLVPLLRKNRPEETSALTALAKLHVSGVPVNWRAIFDGTGAQRVDLPTYAFQRQRFWAEPAAPAAADPVDAAFWNLVDDGDLDTVAAALEVDPDTAATVVPALATWRNRRRAQSVVDSWRYRESWARLPEQAAAAGRPWLAVLDREDEWTTAVLAALGTDVVRVEVSDRKAMTAKFEDLAGQEFAGVVSLAGLSDAPPHGAVPAGLLYSVEVVQALGDAGIEAPLWLVTRGAVAVAEPTEVTRPELGALWGLGRSAALELPRRWGGLADLPEHFDDRAAQRFAAVLTSGEDQVAVRSDGVFGRRLVHAPASGARPEHWSLRGTVLITGGTGGLGGQVARWAVASGAEHVVLTSRRGPDAPGAAELKAELEADGTRVTVVACDAADREALREVLAGLDVTSVVHAAGVGVGDAPIGSVTAGQLDGLLRSKLTAAWNLHELTGDLDAFVLFSSGAGSWGSGGQPGYAAGNAYLDALALHRRGLGLPATSIAWGSWADAGLGADNPELSEHMRRVGVLPMEPKLAITALQQALEDGETLLTVTNTDWKRFAPSFTATRPSPLLSDLPEVTAALAGEPDTGGEPELRQRLADLPEADRARVLLDVVRAEAAAVLGHDRPQAIPADKVFREQGFDSVTAVEMRERLRAKSGIALPAALVFDYPTPRAVAAYLGENLAPARPRGSALSELDRFEAALSAEDTDTQVIGERLEAILQRLRGSAAARPSEEDINSVPVDRLLDIIDGELSDLS</sequence>
<keyword evidence="5" id="KW-0511">Multifunctional enzyme</keyword>
<dbReference type="SMART" id="SM00827">
    <property type="entry name" value="PKS_AT"/>
    <property type="match status" value="1"/>
</dbReference>
<dbReference type="Pfam" id="PF00501">
    <property type="entry name" value="AMP-binding"/>
    <property type="match status" value="1"/>
</dbReference>
<evidence type="ECO:0000256" key="4">
    <source>
        <dbReference type="ARBA" id="ARBA00022737"/>
    </source>
</evidence>
<dbReference type="PROSITE" id="PS00606">
    <property type="entry name" value="KS3_1"/>
    <property type="match status" value="1"/>
</dbReference>
<dbReference type="Pfam" id="PF13193">
    <property type="entry name" value="AMP-binding_C"/>
    <property type="match status" value="1"/>
</dbReference>
<dbReference type="PANTHER" id="PTHR43775:SF51">
    <property type="entry name" value="INACTIVE PHENOLPHTHIOCEROL SYNTHESIS POLYKETIDE SYNTHASE TYPE I PKS1-RELATED"/>
    <property type="match status" value="1"/>
</dbReference>
<dbReference type="SMART" id="SM00825">
    <property type="entry name" value="PKS_KS"/>
    <property type="match status" value="1"/>
</dbReference>
<dbReference type="SUPFAM" id="SSF52151">
    <property type="entry name" value="FabD/lysophospholipase-like"/>
    <property type="match status" value="1"/>
</dbReference>